<dbReference type="EMBL" id="BARW01000840">
    <property type="protein sequence ID" value="GAI70179.1"/>
    <property type="molecule type" value="Genomic_DNA"/>
</dbReference>
<name>X1SQT1_9ZZZZ</name>
<sequence>MMVQENQVNLQEQNQWEAGPGEELKIPEVYLSRLKFEIVVFTTKKDFTFRCSEYEQVPGGGWRFANVIIDTSKLNSKGEVELKRVTYHPEIVLVNVPFMVMPAPEELVPGEAA</sequence>
<gene>
    <name evidence="1" type="ORF">S12H4_03106</name>
</gene>
<proteinExistence type="predicted"/>
<accession>X1SQT1</accession>
<protein>
    <submittedName>
        <fullName evidence="1">Uncharacterized protein</fullName>
    </submittedName>
</protein>
<evidence type="ECO:0000313" key="1">
    <source>
        <dbReference type="EMBL" id="GAI70179.1"/>
    </source>
</evidence>
<comment type="caution">
    <text evidence="1">The sequence shown here is derived from an EMBL/GenBank/DDBJ whole genome shotgun (WGS) entry which is preliminary data.</text>
</comment>
<reference evidence="1" key="1">
    <citation type="journal article" date="2014" name="Front. Microbiol.">
        <title>High frequency of phylogenetically diverse reductive dehalogenase-homologous genes in deep subseafloor sedimentary metagenomes.</title>
        <authorList>
            <person name="Kawai M."/>
            <person name="Futagami T."/>
            <person name="Toyoda A."/>
            <person name="Takaki Y."/>
            <person name="Nishi S."/>
            <person name="Hori S."/>
            <person name="Arai W."/>
            <person name="Tsubouchi T."/>
            <person name="Morono Y."/>
            <person name="Uchiyama I."/>
            <person name="Ito T."/>
            <person name="Fujiyama A."/>
            <person name="Inagaki F."/>
            <person name="Takami H."/>
        </authorList>
    </citation>
    <scope>NUCLEOTIDE SEQUENCE</scope>
    <source>
        <strain evidence="1">Expedition CK06-06</strain>
    </source>
</reference>
<organism evidence="1">
    <name type="scientific">marine sediment metagenome</name>
    <dbReference type="NCBI Taxonomy" id="412755"/>
    <lineage>
        <taxon>unclassified sequences</taxon>
        <taxon>metagenomes</taxon>
        <taxon>ecological metagenomes</taxon>
    </lineage>
</organism>
<dbReference type="AlphaFoldDB" id="X1SQT1"/>